<name>A0A7X9XHL1_9BACE</name>
<gene>
    <name evidence="1" type="ORF">HF841_04860</name>
</gene>
<evidence type="ECO:0000313" key="1">
    <source>
        <dbReference type="EMBL" id="NME85355.1"/>
    </source>
</evidence>
<sequence>MAERYNDILKVSIGKVLASALIDNYFPLVGESIRIDATTKWGQTSEWQIQDGGGQTVNSAGSLLHNRDSKEVDIVGPGELRQRFIGRNSLFSAAVQKTVYAMAAQGLPYFDVKADKEIVRTDSEVSRICIYPENGYTGAHTVVIRVYRENEESNPVATFTNVTQGEGYEYAEFFVSKPSDRGIYDVEVDVADTSTGTTFSKRINKLITVTPRLAPEPADRTAGYRDIPSTKCFTTYSGNQQRQFYIRLWENTGYGLSYAEMVVPAGQQDNLSSYYDSIDISVLPAGTTLVLLDDPEEPDPGYARRLLLKGNSPTSISNKNGTPNFTWEAPLVITFNRDMPYEIPFRNYSGISFDGNCRNIVLDGRGYKNIRKGLYIHRYSPKEFAETNVFLLNGTAEVELFELELCDNDFTGIMAKTDPDVNRPWYWFGNWEMNRLLIHHCHIHHTHGEGFYIGYFTPETKTGTNSAGEQVSYRAHALTNTRIYRLVMEHNGYDAMQLSNARGAEVCYNELYDCAWRGDKDQMSGISIQSISGKCYNNIIKGHNGPAIQIGPLGDVEVFNNIVSGGSEGTGFIQFLFSVDTPEQDPDGSHTENRMRILIHNNTVICNGVALNGRNTSQIMGVYTQDNFIVYKTVRFGNMAAGTIEQWEQQASGNVWIDSAVIDYGAVDGHGIADSENGIMQIYADSPLIQGGEGDYFKFDFRGYKNWFPSTYPVGAYMGKYRTPNIEIISLTLNSLLLNGGASMTYLPDLNVRMNYTGGAKEYRIGLQPDLADASWQKMTPDITYTLNGTYGQHRVYAQVRNNTEISEIVSAEIEYIYMPTILTGISVNGGATSTIFDRITVDMAYDLQQPQYYMVSEDSTFADAQWQEYAGDSFSYTITGSSRIVTLYVKVKNDNVESEVRSASIAYTETVRYSDVTLRIPLSQLEGDVSGIQAVMPELKYNKRFAFSWTVDDSLIYVYSRIFNYVNKKWVDDSRVFHDGMVKTTGAVPSRFLCYTDGCGRDVRFGFNSGFISHLNGKTPTLEYTYNGSLYFHLEEMQKFIDFGNGVQNHGAGGYNAEGAVVAVRMCNEEVKSKLGFTPFLLLFPGEEDPEAFKSAGNDNPDIYQMSTLIKDTGISLSGLRDGFFSHKQSLMNRLTYDNYTLGQLKEKADYAYTQNNAYLMNVGGHNIEVGNSKFIDWETEVKPFLDYLYDTYGKGGNDSIWIAPLEEIYEYIFTRHFSTVNVGNDGTDLVISLRLAGMKNFRQGYEMTLQLSGVDFSNVKSITSENTLYYLASGVQADGTLLVNLNSNQGLPALAEKYVAAFEASPSQDTLEDAVYMISRLSDDLRLPYQERVDALNRPFGLNSILINNNADSTVKQEVKITIVFDGFTAPASYRLGESPDLSEVPWIDFISEVPFSLSSGLGVKTVYCQIKAPDGTVSEVRSDTIEVLEAGTRKAIVSLGWSKAEIPSSTSVYDAATGITRFQSQAAITESRHIYDTLGELLGTAVPSTNSVAMISNAALKGAVTGDDSGVYPDEYLWHNSAMGANAIKSESITFTVPAGTYKVRIFTNTIWAQRVIPNEALSYKAVTDTDEKAFTLPTSGVQNNTANLTEPVTVTVGENGMLRIDFGVGKAGTYYYAPLNIIEIEEV</sequence>
<dbReference type="Proteomes" id="UP000520291">
    <property type="component" value="Unassembled WGS sequence"/>
</dbReference>
<evidence type="ECO:0008006" key="3">
    <source>
        <dbReference type="Google" id="ProtNLM"/>
    </source>
</evidence>
<dbReference type="RefSeq" id="WP_168947321.1">
    <property type="nucleotide sequence ID" value="NZ_JABAGL010000005.1"/>
</dbReference>
<dbReference type="EMBL" id="JABAGL010000005">
    <property type="protein sequence ID" value="NME85355.1"/>
    <property type="molecule type" value="Genomic_DNA"/>
</dbReference>
<dbReference type="SUPFAM" id="SSF51126">
    <property type="entry name" value="Pectin lyase-like"/>
    <property type="match status" value="1"/>
</dbReference>
<dbReference type="InterPro" id="IPR032762">
    <property type="entry name" value="Polysacc_deac_3"/>
</dbReference>
<dbReference type="InterPro" id="IPR011050">
    <property type="entry name" value="Pectin_lyase_fold/virulence"/>
</dbReference>
<reference evidence="1 2" key="1">
    <citation type="submission" date="2020-04" db="EMBL/GenBank/DDBJ databases">
        <authorList>
            <person name="Hitch T.C.A."/>
            <person name="Wylensek D."/>
            <person name="Clavel T."/>
        </authorList>
    </citation>
    <scope>NUCLEOTIDE SEQUENCE [LARGE SCALE GENOMIC DNA]</scope>
    <source>
        <strain evidence="1 2">WCA3-601-WT-5E</strain>
    </source>
</reference>
<proteinExistence type="predicted"/>
<organism evidence="1 2">
    <name type="scientific">Bacteroides eggerthii</name>
    <dbReference type="NCBI Taxonomy" id="28111"/>
    <lineage>
        <taxon>Bacteria</taxon>
        <taxon>Pseudomonadati</taxon>
        <taxon>Bacteroidota</taxon>
        <taxon>Bacteroidia</taxon>
        <taxon>Bacteroidales</taxon>
        <taxon>Bacteroidaceae</taxon>
        <taxon>Bacteroides</taxon>
    </lineage>
</organism>
<comment type="caution">
    <text evidence="1">The sequence shown here is derived from an EMBL/GenBank/DDBJ whole genome shotgun (WGS) entry which is preliminary data.</text>
</comment>
<accession>A0A7X9XHL1</accession>
<dbReference type="Pfam" id="PF15421">
    <property type="entry name" value="Polysacc_deac_3"/>
    <property type="match status" value="1"/>
</dbReference>
<protein>
    <recommendedName>
        <fullName evidence="3">Right handed beta helix domain-containing protein</fullName>
    </recommendedName>
</protein>
<evidence type="ECO:0000313" key="2">
    <source>
        <dbReference type="Proteomes" id="UP000520291"/>
    </source>
</evidence>